<proteinExistence type="predicted"/>
<evidence type="ECO:0000313" key="3">
    <source>
        <dbReference type="Proteomes" id="UP001218218"/>
    </source>
</evidence>
<feature type="compositionally biased region" description="Low complexity" evidence="1">
    <location>
        <begin position="195"/>
        <end position="218"/>
    </location>
</feature>
<feature type="compositionally biased region" description="Low complexity" evidence="1">
    <location>
        <begin position="148"/>
        <end position="166"/>
    </location>
</feature>
<gene>
    <name evidence="2" type="ORF">DFH08DRAFT_1090262</name>
</gene>
<evidence type="ECO:0000256" key="1">
    <source>
        <dbReference type="SAM" id="MobiDB-lite"/>
    </source>
</evidence>
<keyword evidence="3" id="KW-1185">Reference proteome</keyword>
<reference evidence="2" key="1">
    <citation type="submission" date="2023-03" db="EMBL/GenBank/DDBJ databases">
        <title>Massive genome expansion in bonnet fungi (Mycena s.s.) driven by repeated elements and novel gene families across ecological guilds.</title>
        <authorList>
            <consortium name="Lawrence Berkeley National Laboratory"/>
            <person name="Harder C.B."/>
            <person name="Miyauchi S."/>
            <person name="Viragh M."/>
            <person name="Kuo A."/>
            <person name="Thoen E."/>
            <person name="Andreopoulos B."/>
            <person name="Lu D."/>
            <person name="Skrede I."/>
            <person name="Drula E."/>
            <person name="Henrissat B."/>
            <person name="Morin E."/>
            <person name="Kohler A."/>
            <person name="Barry K."/>
            <person name="LaButti K."/>
            <person name="Morin E."/>
            <person name="Salamov A."/>
            <person name="Lipzen A."/>
            <person name="Mereny Z."/>
            <person name="Hegedus B."/>
            <person name="Baldrian P."/>
            <person name="Stursova M."/>
            <person name="Weitz H."/>
            <person name="Taylor A."/>
            <person name="Grigoriev I.V."/>
            <person name="Nagy L.G."/>
            <person name="Martin F."/>
            <person name="Kauserud H."/>
        </authorList>
    </citation>
    <scope>NUCLEOTIDE SEQUENCE</scope>
    <source>
        <strain evidence="2">CBHHK002</strain>
    </source>
</reference>
<dbReference type="AlphaFoldDB" id="A0AAD6YXN6"/>
<evidence type="ECO:0000313" key="2">
    <source>
        <dbReference type="EMBL" id="KAJ7301331.1"/>
    </source>
</evidence>
<feature type="compositionally biased region" description="Acidic residues" evidence="1">
    <location>
        <begin position="169"/>
        <end position="184"/>
    </location>
</feature>
<dbReference type="Proteomes" id="UP001218218">
    <property type="component" value="Unassembled WGS sequence"/>
</dbReference>
<protein>
    <submittedName>
        <fullName evidence="2">Uncharacterized protein</fullName>
    </submittedName>
</protein>
<name>A0AAD6YXN6_9AGAR</name>
<accession>A0AAD6YXN6</accession>
<dbReference type="EMBL" id="JARIHO010000138">
    <property type="protein sequence ID" value="KAJ7301331.1"/>
    <property type="molecule type" value="Genomic_DNA"/>
</dbReference>
<comment type="caution">
    <text evidence="2">The sequence shown here is derived from an EMBL/GenBank/DDBJ whole genome shotgun (WGS) entry which is preliminary data.</text>
</comment>
<feature type="region of interest" description="Disordered" evidence="1">
    <location>
        <begin position="133"/>
        <end position="218"/>
    </location>
</feature>
<organism evidence="2 3">
    <name type="scientific">Mycena albidolilacea</name>
    <dbReference type="NCBI Taxonomy" id="1033008"/>
    <lineage>
        <taxon>Eukaryota</taxon>
        <taxon>Fungi</taxon>
        <taxon>Dikarya</taxon>
        <taxon>Basidiomycota</taxon>
        <taxon>Agaricomycotina</taxon>
        <taxon>Agaricomycetes</taxon>
        <taxon>Agaricomycetidae</taxon>
        <taxon>Agaricales</taxon>
        <taxon>Marasmiineae</taxon>
        <taxon>Mycenaceae</taxon>
        <taxon>Mycena</taxon>
    </lineage>
</organism>
<sequence>MSGSDVLRRQVSLLLVYETEVGARATMVDFELSTLRCREAHLPGNSSDLAGGMTRLAATALRRLVIRQTDSSSCDSECAAFNNESNTCNQTVIQDTATCYDCMIRIGQFSQVNAQATLNDFVQECDDEGTPVNNITLSAAGSGPGGAPPVSGAKTTPAPTTTAAKTEPTETDGEDSTDAGEDSTDAGAEPTDTQSANASGSASAAAPGNTTSAALGLR</sequence>